<dbReference type="EMBL" id="BNAO01000007">
    <property type="protein sequence ID" value="GHG73985.1"/>
    <property type="molecule type" value="Genomic_DNA"/>
</dbReference>
<reference evidence="2" key="1">
    <citation type="journal article" date="2019" name="Int. J. Syst. Evol. Microbiol.">
        <title>The Global Catalogue of Microorganisms (GCM) 10K type strain sequencing project: providing services to taxonomists for standard genome sequencing and annotation.</title>
        <authorList>
            <consortium name="The Broad Institute Genomics Platform"/>
            <consortium name="The Broad Institute Genome Sequencing Center for Infectious Disease"/>
            <person name="Wu L."/>
            <person name="Ma J."/>
        </authorList>
    </citation>
    <scope>NUCLEOTIDE SEQUENCE [LARGE SCALE GENOMIC DNA]</scope>
    <source>
        <strain evidence="2">CGMCC 1.7003</strain>
    </source>
</reference>
<keyword evidence="2" id="KW-1185">Reference proteome</keyword>
<sequence length="353" mass="39198">MKWLILISGFFWSNVFALCPPLLPDPVRVSLKHQQQNTVAEIAVAELESGMQQLQLRLLQRHMPLASLDLLLGSKPLQVQASPLVEDSNLDGFADHVWFISTEGILWRFSILEGVFSKPQLMADLSDSGLDFIATAALLRTRLPSSLAPLAWRHADQQLLLLVARDRVTGHDSILMLRFSMGPSTGTITRFAHLADRTLINETAQSQALSAADWRALLSRAGWQVQLPGKISTAPKVVAGVIYAAVASTHTADDCVPRDNTQQLYAMHLHTAASVYNTLSQQIPYLPDAALALQQQANKQLKLVLRSEQQQTVIKPNLLKISAECHNCTEPLSLDKFPLWKRLATYRNERGAY</sequence>
<organism evidence="1 2">
    <name type="scientific">Alishewanella longhuensis</name>
    <dbReference type="NCBI Taxonomy" id="1091037"/>
    <lineage>
        <taxon>Bacteria</taxon>
        <taxon>Pseudomonadati</taxon>
        <taxon>Pseudomonadota</taxon>
        <taxon>Gammaproteobacteria</taxon>
        <taxon>Alteromonadales</taxon>
        <taxon>Alteromonadaceae</taxon>
        <taxon>Alishewanella</taxon>
    </lineage>
</organism>
<accession>A0ABQ3L0R9</accession>
<proteinExistence type="predicted"/>
<evidence type="ECO:0000313" key="2">
    <source>
        <dbReference type="Proteomes" id="UP000659697"/>
    </source>
</evidence>
<name>A0ABQ3L0R9_9ALTE</name>
<evidence type="ECO:0000313" key="1">
    <source>
        <dbReference type="EMBL" id="GHG73985.1"/>
    </source>
</evidence>
<comment type="caution">
    <text evidence="1">The sequence shown here is derived from an EMBL/GenBank/DDBJ whole genome shotgun (WGS) entry which is preliminary data.</text>
</comment>
<gene>
    <name evidence="1" type="ORF">GCM10010919_27300</name>
</gene>
<protein>
    <submittedName>
        <fullName evidence="1">Uncharacterized protein</fullName>
    </submittedName>
</protein>
<dbReference type="Proteomes" id="UP000659697">
    <property type="component" value="Unassembled WGS sequence"/>
</dbReference>
<dbReference type="RefSeq" id="WP_189433579.1">
    <property type="nucleotide sequence ID" value="NZ_BNAO01000007.1"/>
</dbReference>